<evidence type="ECO:0000313" key="10">
    <source>
        <dbReference type="Proteomes" id="UP001299608"/>
    </source>
</evidence>
<reference evidence="8 9" key="1">
    <citation type="journal article" date="2020" name="Cell Host Microbe">
        <title>Functional and Genomic Variation between Human-Derived Isolates of Lachnospiraceae Reveals Inter- and Intra-Species Diversity.</title>
        <authorList>
            <person name="Sorbara M.T."/>
            <person name="Littmann E.R."/>
            <person name="Fontana E."/>
            <person name="Moody T.U."/>
            <person name="Kohout C.E."/>
            <person name="Gjonbalaj M."/>
            <person name="Eaton V."/>
            <person name="Seok R."/>
            <person name="Leiner I.M."/>
            <person name="Pamer E.G."/>
        </authorList>
    </citation>
    <scope>NUCLEOTIDE SEQUENCE [LARGE SCALE GENOMIC DNA]</scope>
    <source>
        <strain evidence="8 9">MSK.1.17</strain>
    </source>
</reference>
<evidence type="ECO:0000313" key="7">
    <source>
        <dbReference type="EMBL" id="MCG4746045.1"/>
    </source>
</evidence>
<dbReference type="Proteomes" id="UP001299608">
    <property type="component" value="Unassembled WGS sequence"/>
</dbReference>
<keyword evidence="3 6" id="KW-0812">Transmembrane</keyword>
<sequence>MNKGKKKMMANLLTPLVIICMAFLFASVLILSAGFNPVAAFYHLFAGAFGTKASLINTINKAVPIAFAGFAVALSKKAGIFNIGIEGQLIFGAFGSVLPGIFLKGLPAAIHIPVCLLSGMLFGAAYALLPTLLFVKRGTNLMVMGIMMNNIASLVITYLIVGPFAGKNATVSSTEMVEESAFLPYIIKKPNKLSIGILIVFAVAFLMWLFINKTSIGYELKMCGANRQAALYSGIKVTFYMTAALLLSGALGGLAGGVEILGNYHRMYDSFSPGYGFDGIPIALLTGGNPIGVIAGALLFGALRVGAMKMQTQVGVSTEIITVIQGTLVVLIACESLIRFQLSRAGRRKEEKA</sequence>
<feature type="transmembrane region" description="Helical" evidence="6">
    <location>
        <begin position="141"/>
        <end position="161"/>
    </location>
</feature>
<dbReference type="PANTHER" id="PTHR47089">
    <property type="entry name" value="ABC TRANSPORTER, PERMEASE PROTEIN"/>
    <property type="match status" value="1"/>
</dbReference>
<evidence type="ECO:0000256" key="3">
    <source>
        <dbReference type="ARBA" id="ARBA00022692"/>
    </source>
</evidence>
<gene>
    <name evidence="8" type="ORF">G5B36_21600</name>
    <name evidence="7" type="ORF">L0N08_11525</name>
</gene>
<dbReference type="CDD" id="cd06580">
    <property type="entry name" value="TM_PBP1_transp_TpRbsC_like"/>
    <property type="match status" value="1"/>
</dbReference>
<dbReference type="RefSeq" id="WP_165641385.1">
    <property type="nucleotide sequence ID" value="NZ_BAABZL010000001.1"/>
</dbReference>
<evidence type="ECO:0000256" key="2">
    <source>
        <dbReference type="ARBA" id="ARBA00022475"/>
    </source>
</evidence>
<evidence type="ECO:0000256" key="4">
    <source>
        <dbReference type="ARBA" id="ARBA00022989"/>
    </source>
</evidence>
<evidence type="ECO:0000313" key="8">
    <source>
        <dbReference type="EMBL" id="NSJ51284.1"/>
    </source>
</evidence>
<comment type="caution">
    <text evidence="7">The sequence shown here is derived from an EMBL/GenBank/DDBJ whole genome shotgun (WGS) entry which is preliminary data.</text>
</comment>
<dbReference type="AlphaFoldDB" id="A0AAW5BP89"/>
<proteinExistence type="predicted"/>
<reference evidence="7" key="3">
    <citation type="submission" date="2022-01" db="EMBL/GenBank/DDBJ databases">
        <title>Collection of gut derived symbiotic bacterial strains cultured from healthy donors.</title>
        <authorList>
            <person name="Lin H."/>
            <person name="Kohout C."/>
            <person name="Waligurski E."/>
            <person name="Pamer E.G."/>
        </authorList>
    </citation>
    <scope>NUCLEOTIDE SEQUENCE</scope>
    <source>
        <strain evidence="7">DFI.6.55</strain>
    </source>
</reference>
<dbReference type="InterPro" id="IPR001851">
    <property type="entry name" value="ABC_transp_permease"/>
</dbReference>
<evidence type="ECO:0000256" key="6">
    <source>
        <dbReference type="SAM" id="Phobius"/>
    </source>
</evidence>
<feature type="transmembrane region" description="Helical" evidence="6">
    <location>
        <begin position="237"/>
        <end position="262"/>
    </location>
</feature>
<dbReference type="GO" id="GO:0005886">
    <property type="term" value="C:plasma membrane"/>
    <property type="evidence" value="ECO:0007669"/>
    <property type="project" value="UniProtKB-SubCell"/>
</dbReference>
<keyword evidence="2" id="KW-1003">Cell membrane</keyword>
<protein>
    <submittedName>
        <fullName evidence="7">ABC transporter permease</fullName>
    </submittedName>
</protein>
<feature type="transmembrane region" description="Helical" evidence="6">
    <location>
        <begin position="55"/>
        <end position="74"/>
    </location>
</feature>
<feature type="transmembrane region" description="Helical" evidence="6">
    <location>
        <begin position="108"/>
        <end position="129"/>
    </location>
</feature>
<feature type="transmembrane region" description="Helical" evidence="6">
    <location>
        <begin position="193"/>
        <end position="211"/>
    </location>
</feature>
<dbReference type="Proteomes" id="UP000669239">
    <property type="component" value="Unassembled WGS sequence"/>
</dbReference>
<dbReference type="GeneID" id="97209159"/>
<dbReference type="EMBL" id="JAKNGE010000012">
    <property type="protein sequence ID" value="MCG4746045.1"/>
    <property type="molecule type" value="Genomic_DNA"/>
</dbReference>
<comment type="subcellular location">
    <subcellularLocation>
        <location evidence="1">Cell membrane</location>
        <topology evidence="1">Multi-pass membrane protein</topology>
    </subcellularLocation>
</comment>
<evidence type="ECO:0000256" key="5">
    <source>
        <dbReference type="ARBA" id="ARBA00023136"/>
    </source>
</evidence>
<keyword evidence="9" id="KW-1185">Reference proteome</keyword>
<keyword evidence="5 6" id="KW-0472">Membrane</keyword>
<evidence type="ECO:0000313" key="9">
    <source>
        <dbReference type="Proteomes" id="UP000669239"/>
    </source>
</evidence>
<feature type="transmembrane region" description="Helical" evidence="6">
    <location>
        <begin position="282"/>
        <end position="303"/>
    </location>
</feature>
<reference evidence="8" key="2">
    <citation type="submission" date="2020-02" db="EMBL/GenBank/DDBJ databases">
        <authorList>
            <person name="Littmann E."/>
            <person name="Sorbara M."/>
        </authorList>
    </citation>
    <scope>NUCLEOTIDE SEQUENCE</scope>
    <source>
        <strain evidence="8">MSK.1.17</strain>
    </source>
</reference>
<dbReference type="Pfam" id="PF02653">
    <property type="entry name" value="BPD_transp_2"/>
    <property type="match status" value="1"/>
</dbReference>
<dbReference type="PANTHER" id="PTHR47089:SF1">
    <property type="entry name" value="GUANOSINE ABC TRANSPORTER PERMEASE PROTEIN NUPP"/>
    <property type="match status" value="1"/>
</dbReference>
<feature type="transmembrane region" description="Helical" evidence="6">
    <location>
        <begin position="12"/>
        <end position="35"/>
    </location>
</feature>
<keyword evidence="4 6" id="KW-1133">Transmembrane helix</keyword>
<feature type="transmembrane region" description="Helical" evidence="6">
    <location>
        <begin position="81"/>
        <end position="102"/>
    </location>
</feature>
<name>A0AAW5BP89_9FIRM</name>
<dbReference type="EMBL" id="JAAITT010000038">
    <property type="protein sequence ID" value="NSJ51284.1"/>
    <property type="molecule type" value="Genomic_DNA"/>
</dbReference>
<dbReference type="GO" id="GO:0022857">
    <property type="term" value="F:transmembrane transporter activity"/>
    <property type="evidence" value="ECO:0007669"/>
    <property type="project" value="InterPro"/>
</dbReference>
<accession>A0AAW5BP89</accession>
<evidence type="ECO:0000256" key="1">
    <source>
        <dbReference type="ARBA" id="ARBA00004651"/>
    </source>
</evidence>
<organism evidence="7 10">
    <name type="scientific">Enterocloster aldenensis</name>
    <dbReference type="NCBI Taxonomy" id="358742"/>
    <lineage>
        <taxon>Bacteria</taxon>
        <taxon>Bacillati</taxon>
        <taxon>Bacillota</taxon>
        <taxon>Clostridia</taxon>
        <taxon>Lachnospirales</taxon>
        <taxon>Lachnospiraceae</taxon>
        <taxon>Enterocloster</taxon>
    </lineage>
</organism>